<evidence type="ECO:0000313" key="4">
    <source>
        <dbReference type="Proteomes" id="UP000324974"/>
    </source>
</evidence>
<protein>
    <submittedName>
        <fullName evidence="3">Myo-inositol-1-phosphate synthase</fullName>
    </submittedName>
</protein>
<dbReference type="SUPFAM" id="SSF55347">
    <property type="entry name" value="Glyceraldehyde-3-phosphate dehydrogenase-like, C-terminal domain"/>
    <property type="match status" value="1"/>
</dbReference>
<reference evidence="4" key="1">
    <citation type="submission" date="2019-08" db="EMBL/GenBank/DDBJ databases">
        <title>Limnoglobus roseus gen. nov., sp. nov., a novel freshwater planctomycete with a giant genome from the family Gemmataceae.</title>
        <authorList>
            <person name="Kulichevskaya I.S."/>
            <person name="Naumoff D.G."/>
            <person name="Miroshnikov K."/>
            <person name="Ivanova A."/>
            <person name="Philippov D.A."/>
            <person name="Hakobyan A."/>
            <person name="Rijpstra I.C."/>
            <person name="Sinninghe Damste J.S."/>
            <person name="Liesack W."/>
            <person name="Dedysh S.N."/>
        </authorList>
    </citation>
    <scope>NUCLEOTIDE SEQUENCE [LARGE SCALE GENOMIC DNA]</scope>
    <source>
        <strain evidence="4">PX52</strain>
    </source>
</reference>
<evidence type="ECO:0000313" key="3">
    <source>
        <dbReference type="EMBL" id="QEL15762.1"/>
    </source>
</evidence>
<name>A0A5C1ADC0_9BACT</name>
<keyword evidence="4" id="KW-1185">Reference proteome</keyword>
<dbReference type="AlphaFoldDB" id="A0A5C1ADC0"/>
<organism evidence="3 4">
    <name type="scientific">Limnoglobus roseus</name>
    <dbReference type="NCBI Taxonomy" id="2598579"/>
    <lineage>
        <taxon>Bacteria</taxon>
        <taxon>Pseudomonadati</taxon>
        <taxon>Planctomycetota</taxon>
        <taxon>Planctomycetia</taxon>
        <taxon>Gemmatales</taxon>
        <taxon>Gemmataceae</taxon>
        <taxon>Limnoglobus</taxon>
    </lineage>
</organism>
<comment type="similarity">
    <text evidence="1">Belongs to the myo-inositol 1-phosphate synthase family.</text>
</comment>
<proteinExistence type="inferred from homology"/>
<dbReference type="GO" id="GO:0004512">
    <property type="term" value="F:inositol-3-phosphate synthase activity"/>
    <property type="evidence" value="ECO:0007669"/>
    <property type="project" value="InterPro"/>
</dbReference>
<dbReference type="InterPro" id="IPR013021">
    <property type="entry name" value="Myo-inos-1-P_Synthase_GAPDH"/>
</dbReference>
<feature type="domain" description="Myo-inositol-1-phosphate synthase GAPDH-like" evidence="2">
    <location>
        <begin position="236"/>
        <end position="340"/>
    </location>
</feature>
<gene>
    <name evidence="3" type="ORF">PX52LOC_02697</name>
</gene>
<accession>A0A5C1ADC0</accession>
<dbReference type="Pfam" id="PF01658">
    <property type="entry name" value="Inos-1-P_synth"/>
    <property type="match status" value="1"/>
</dbReference>
<sequence>MSDRRVGLWLIGAFGGVGTTTAVGLAALAKKLSPPVGMVTALGDFEGVDFDTADTFIVGGHDIRQTTFAQAGRELLERSNVFSHALLAGVGPTLEAWSKNVRPGVLYRANAAISTMADRPDVRESSSPRMAIEQIQSDVRAFQSQHNLSQVVVINVASTEPPFELTAEHQTLAKLRNALAENPAALPMSSLYAYAAIDAGYAYVNLTPSRGATMPAMEELARAKGVPTAGQDAKTGETLVKSVLAPLFAKRNLRVLSWVGHNILGNRDGQVLSDPQNKASKVKSKDALLAELLGYKPQSLVSIEYVESLDDWKTAWDHVHFEGFLGTKMTLQFTWQGCDSILAAPLVIDLARLALRAHRRGEGGNLPALACFFKSPVGVDEHDFSRQFEMLEAYLATDQQR</sequence>
<evidence type="ECO:0000259" key="2">
    <source>
        <dbReference type="Pfam" id="PF01658"/>
    </source>
</evidence>
<dbReference type="Gene3D" id="3.40.50.720">
    <property type="entry name" value="NAD(P)-binding Rossmann-like Domain"/>
    <property type="match status" value="1"/>
</dbReference>
<dbReference type="OrthoDB" id="729130at2"/>
<dbReference type="InterPro" id="IPR036291">
    <property type="entry name" value="NAD(P)-bd_dom_sf"/>
</dbReference>
<dbReference type="SUPFAM" id="SSF51735">
    <property type="entry name" value="NAD(P)-binding Rossmann-fold domains"/>
    <property type="match status" value="1"/>
</dbReference>
<dbReference type="InterPro" id="IPR002587">
    <property type="entry name" value="Myo-inos-1-P_Synthase"/>
</dbReference>
<dbReference type="RefSeq" id="WP_149110542.1">
    <property type="nucleotide sequence ID" value="NZ_CP042425.1"/>
</dbReference>
<dbReference type="PIRSF" id="PIRSF015578">
    <property type="entry name" value="Myoinos-ppht_syn"/>
    <property type="match status" value="1"/>
</dbReference>
<dbReference type="PANTHER" id="PTHR11510">
    <property type="entry name" value="MYO-INOSITOL-1 PHOSPHATE SYNTHASE"/>
    <property type="match status" value="1"/>
</dbReference>
<dbReference type="EMBL" id="CP042425">
    <property type="protein sequence ID" value="QEL15762.1"/>
    <property type="molecule type" value="Genomic_DNA"/>
</dbReference>
<dbReference type="GO" id="GO:0008654">
    <property type="term" value="P:phospholipid biosynthetic process"/>
    <property type="evidence" value="ECO:0007669"/>
    <property type="project" value="InterPro"/>
</dbReference>
<dbReference type="Pfam" id="PF07994">
    <property type="entry name" value="NAD_binding_5"/>
    <property type="match status" value="1"/>
</dbReference>
<dbReference type="GO" id="GO:0006021">
    <property type="term" value="P:inositol biosynthetic process"/>
    <property type="evidence" value="ECO:0007669"/>
    <property type="project" value="InterPro"/>
</dbReference>
<dbReference type="Proteomes" id="UP000324974">
    <property type="component" value="Chromosome"/>
</dbReference>
<dbReference type="Gene3D" id="3.30.360.10">
    <property type="entry name" value="Dihydrodipicolinate Reductase, domain 2"/>
    <property type="match status" value="1"/>
</dbReference>
<evidence type="ECO:0000256" key="1">
    <source>
        <dbReference type="ARBA" id="ARBA00010813"/>
    </source>
</evidence>
<dbReference type="KEGG" id="lrs:PX52LOC_02697"/>